<dbReference type="InterPro" id="IPR042635">
    <property type="entry name" value="MEGF10/SREC1/2-like"/>
</dbReference>
<keyword evidence="2" id="KW-1133">Transmembrane helix</keyword>
<keyword evidence="2" id="KW-0812">Transmembrane</keyword>
<sequence length="214" mass="24236">MLSFMFSEFDFVVVSQSMCKDTIDGCCIGYFWNPKNNVCEKCMPGYIGLNCSYKCPFPFYGEKCMQRCNCSNETCDVSTGCRGLTTLPAFTTECMPGYTGPNCSNNCLFPFYGENCKERCNCSNDRCDVSAGCRDLTTLTALTTGRFLLLFIQIIGSLDILFLFANLALCIYDRKEQEKTTDFLPPSSNLPQQSSTYENIEHDFFLPQELYLHD</sequence>
<dbReference type="Gene3D" id="2.170.300.10">
    <property type="entry name" value="Tie2 ligand-binding domain superfamily"/>
    <property type="match status" value="2"/>
</dbReference>
<name>A0A8W8JRT8_MAGGI</name>
<protein>
    <submittedName>
        <fullName evidence="3">Uncharacterized protein</fullName>
    </submittedName>
</protein>
<keyword evidence="4" id="KW-1185">Reference proteome</keyword>
<accession>A0A8W8JRT8</accession>
<evidence type="ECO:0000313" key="4">
    <source>
        <dbReference type="Proteomes" id="UP000005408"/>
    </source>
</evidence>
<evidence type="ECO:0000256" key="1">
    <source>
        <dbReference type="ARBA" id="ARBA00022536"/>
    </source>
</evidence>
<dbReference type="PANTHER" id="PTHR24043">
    <property type="entry name" value="SCAVENGER RECEPTOR CLASS F"/>
    <property type="match status" value="1"/>
</dbReference>
<keyword evidence="1" id="KW-0245">EGF-like domain</keyword>
<dbReference type="EnsemblMetazoa" id="G20047.2">
    <property type="protein sequence ID" value="G20047.2:cds"/>
    <property type="gene ID" value="G20047"/>
</dbReference>
<evidence type="ECO:0000313" key="3">
    <source>
        <dbReference type="EnsemblMetazoa" id="G20047.2:cds"/>
    </source>
</evidence>
<feature type="transmembrane region" description="Helical" evidence="2">
    <location>
        <begin position="147"/>
        <end position="172"/>
    </location>
</feature>
<dbReference type="GO" id="GO:0005044">
    <property type="term" value="F:scavenger receptor activity"/>
    <property type="evidence" value="ECO:0007669"/>
    <property type="project" value="InterPro"/>
</dbReference>
<dbReference type="AlphaFoldDB" id="A0A8W8JRT8"/>
<evidence type="ECO:0000256" key="2">
    <source>
        <dbReference type="SAM" id="Phobius"/>
    </source>
</evidence>
<keyword evidence="2" id="KW-0472">Membrane</keyword>
<dbReference type="Proteomes" id="UP000005408">
    <property type="component" value="Unassembled WGS sequence"/>
</dbReference>
<organism evidence="3 4">
    <name type="scientific">Magallana gigas</name>
    <name type="common">Pacific oyster</name>
    <name type="synonym">Crassostrea gigas</name>
    <dbReference type="NCBI Taxonomy" id="29159"/>
    <lineage>
        <taxon>Eukaryota</taxon>
        <taxon>Metazoa</taxon>
        <taxon>Spiralia</taxon>
        <taxon>Lophotrochozoa</taxon>
        <taxon>Mollusca</taxon>
        <taxon>Bivalvia</taxon>
        <taxon>Autobranchia</taxon>
        <taxon>Pteriomorphia</taxon>
        <taxon>Ostreida</taxon>
        <taxon>Ostreoidea</taxon>
        <taxon>Ostreidae</taxon>
        <taxon>Magallana</taxon>
    </lineage>
</organism>
<dbReference type="PANTHER" id="PTHR24043:SF8">
    <property type="entry name" value="EGF-LIKE DOMAIN-CONTAINING PROTEIN"/>
    <property type="match status" value="1"/>
</dbReference>
<reference evidence="3" key="1">
    <citation type="submission" date="2022-08" db="UniProtKB">
        <authorList>
            <consortium name="EnsemblMetazoa"/>
        </authorList>
    </citation>
    <scope>IDENTIFICATION</scope>
    <source>
        <strain evidence="3">05x7-T-G4-1.051#20</strain>
    </source>
</reference>
<proteinExistence type="predicted"/>